<proteinExistence type="predicted"/>
<dbReference type="InterPro" id="IPR013320">
    <property type="entry name" value="ConA-like_dom_sf"/>
</dbReference>
<dbReference type="Proteomes" id="UP000286134">
    <property type="component" value="Unassembled WGS sequence"/>
</dbReference>
<dbReference type="PANTHER" id="PTHR12223:SF28">
    <property type="entry name" value="LECTIN, MANNOSE BINDING 1 LIKE"/>
    <property type="match status" value="1"/>
</dbReference>
<feature type="transmembrane region" description="Helical" evidence="7">
    <location>
        <begin position="389"/>
        <end position="410"/>
    </location>
</feature>
<feature type="region of interest" description="Disordered" evidence="6">
    <location>
        <begin position="241"/>
        <end position="282"/>
    </location>
</feature>
<evidence type="ECO:0000256" key="6">
    <source>
        <dbReference type="SAM" id="MobiDB-lite"/>
    </source>
</evidence>
<dbReference type="InterPro" id="IPR005052">
    <property type="entry name" value="Lectin_leg"/>
</dbReference>
<evidence type="ECO:0000313" key="11">
    <source>
        <dbReference type="Proteomes" id="UP000286134"/>
    </source>
</evidence>
<evidence type="ECO:0000256" key="1">
    <source>
        <dbReference type="ARBA" id="ARBA00004479"/>
    </source>
</evidence>
<keyword evidence="3 8" id="KW-0732">Signal</keyword>
<keyword evidence="11" id="KW-1185">Reference proteome</keyword>
<feature type="compositionally biased region" description="Polar residues" evidence="6">
    <location>
        <begin position="272"/>
        <end position="282"/>
    </location>
</feature>
<keyword evidence="2 7" id="KW-0812">Transmembrane</keyword>
<evidence type="ECO:0000256" key="5">
    <source>
        <dbReference type="ARBA" id="ARBA00023136"/>
    </source>
</evidence>
<feature type="chain" id="PRO_5019550399" evidence="8">
    <location>
        <begin position="21"/>
        <end position="422"/>
    </location>
</feature>
<feature type="domain" description="L-type lectin-like" evidence="9">
    <location>
        <begin position="21"/>
        <end position="237"/>
    </location>
</feature>
<comment type="subcellular location">
    <subcellularLocation>
        <location evidence="1">Membrane</location>
        <topology evidence="1">Single-pass type I membrane protein</topology>
    </subcellularLocation>
</comment>
<dbReference type="GO" id="GO:0005793">
    <property type="term" value="C:endoplasmic reticulum-Golgi intermediate compartment"/>
    <property type="evidence" value="ECO:0007669"/>
    <property type="project" value="TreeGrafter"/>
</dbReference>
<name>A0A420HKD7_9PEZI</name>
<protein>
    <submittedName>
        <fullName evidence="10">Protein ERGIC-53</fullName>
    </submittedName>
</protein>
<gene>
    <name evidence="10" type="ORF">OnM2_071031</name>
</gene>
<keyword evidence="5 7" id="KW-0472">Membrane</keyword>
<dbReference type="SUPFAM" id="SSF49899">
    <property type="entry name" value="Concanavalin A-like lectins/glucanases"/>
    <property type="match status" value="1"/>
</dbReference>
<reference evidence="10 11" key="1">
    <citation type="journal article" date="2018" name="BMC Genomics">
        <title>Comparative genome analyses reveal sequence features reflecting distinct modes of host-adaptation between dicot and monocot powdery mildew.</title>
        <authorList>
            <person name="Wu Y."/>
            <person name="Ma X."/>
            <person name="Pan Z."/>
            <person name="Kale S.D."/>
            <person name="Song Y."/>
            <person name="King H."/>
            <person name="Zhang Q."/>
            <person name="Presley C."/>
            <person name="Deng X."/>
            <person name="Wei C.I."/>
            <person name="Xiao S."/>
        </authorList>
    </citation>
    <scope>NUCLEOTIDE SEQUENCE [LARGE SCALE GENOMIC DNA]</scope>
    <source>
        <strain evidence="10">UMSG2</strain>
    </source>
</reference>
<evidence type="ECO:0000256" key="2">
    <source>
        <dbReference type="ARBA" id="ARBA00022692"/>
    </source>
</evidence>
<dbReference type="PANTHER" id="PTHR12223">
    <property type="entry name" value="VESICULAR MANNOSE-BINDING LECTIN"/>
    <property type="match status" value="1"/>
</dbReference>
<evidence type="ECO:0000259" key="9">
    <source>
        <dbReference type="PROSITE" id="PS51328"/>
    </source>
</evidence>
<dbReference type="Pfam" id="PF03388">
    <property type="entry name" value="Lectin_leg-like"/>
    <property type="match status" value="1"/>
</dbReference>
<evidence type="ECO:0000256" key="3">
    <source>
        <dbReference type="ARBA" id="ARBA00022729"/>
    </source>
</evidence>
<dbReference type="EMBL" id="MCFK01007139">
    <property type="protein sequence ID" value="RKF57873.1"/>
    <property type="molecule type" value="Genomic_DNA"/>
</dbReference>
<dbReference type="GO" id="GO:0000139">
    <property type="term" value="C:Golgi membrane"/>
    <property type="evidence" value="ECO:0007669"/>
    <property type="project" value="TreeGrafter"/>
</dbReference>
<evidence type="ECO:0000256" key="4">
    <source>
        <dbReference type="ARBA" id="ARBA00022989"/>
    </source>
</evidence>
<dbReference type="STRING" id="212602.A0A420HKD7"/>
<dbReference type="InterPro" id="IPR051136">
    <property type="entry name" value="Intracellular_Lectin-GPT"/>
</dbReference>
<dbReference type="OrthoDB" id="10265193at2759"/>
<feature type="compositionally biased region" description="Basic and acidic residues" evidence="6">
    <location>
        <begin position="257"/>
        <end position="271"/>
    </location>
</feature>
<evidence type="ECO:0000256" key="7">
    <source>
        <dbReference type="SAM" id="Phobius"/>
    </source>
</evidence>
<comment type="caution">
    <text evidence="10">The sequence shown here is derived from an EMBL/GenBank/DDBJ whole genome shotgun (WGS) entry which is preliminary data.</text>
</comment>
<organism evidence="10 11">
    <name type="scientific">Erysiphe neolycopersici</name>
    <dbReference type="NCBI Taxonomy" id="212602"/>
    <lineage>
        <taxon>Eukaryota</taxon>
        <taxon>Fungi</taxon>
        <taxon>Dikarya</taxon>
        <taxon>Ascomycota</taxon>
        <taxon>Pezizomycotina</taxon>
        <taxon>Leotiomycetes</taxon>
        <taxon>Erysiphales</taxon>
        <taxon>Erysiphaceae</taxon>
        <taxon>Erysiphe</taxon>
    </lineage>
</organism>
<dbReference type="GO" id="GO:0005537">
    <property type="term" value="F:D-mannose binding"/>
    <property type="evidence" value="ECO:0007669"/>
    <property type="project" value="TreeGrafter"/>
</dbReference>
<sequence length="422" mass="46730">MGLSTFFSLITGYFFVFAHAVVTIEELSIGKSGKIHSVNGAIEYFHLIGVPNPPEVLSDKIILTPPTPGNSRGAIWSDKTLANAYWNVVIDFRATGPERAGGNIQIWYVKDGQQAVGTSSIYTVGKFDGLALTIDQYAGSGGSIRGFLNDGTTNYKSHHKVDSLSFGHCDYSYRNLGRPSRLTISQIDDGLHVSIDGKECFTSNKITLPTGYSLGITAAGAELPDSVEIFKVITSVDTVPAEKATKQHEPTQNSETTESKEPAKFIKDSEKSTTLTEDQSPDMNTRLQSVMKQLNKFQQALGSPQTQQIPKQDEIISKLRVIETKLDNVDLATKHILKIKKDLVQMKEDLHKSLEQHVKGLRGDVKDTQDSLTNTHLTIHDYLGDRMSLTTLVFLFWCGQAILLVGYVVYKRRRKDSAKKFL</sequence>
<dbReference type="GO" id="GO:0005789">
    <property type="term" value="C:endoplasmic reticulum membrane"/>
    <property type="evidence" value="ECO:0007669"/>
    <property type="project" value="TreeGrafter"/>
</dbReference>
<dbReference type="PROSITE" id="PS51328">
    <property type="entry name" value="L_LECTIN_LIKE"/>
    <property type="match status" value="1"/>
</dbReference>
<dbReference type="GO" id="GO:0006888">
    <property type="term" value="P:endoplasmic reticulum to Golgi vesicle-mediated transport"/>
    <property type="evidence" value="ECO:0007669"/>
    <property type="project" value="TreeGrafter"/>
</dbReference>
<accession>A0A420HKD7</accession>
<feature type="signal peptide" evidence="8">
    <location>
        <begin position="1"/>
        <end position="20"/>
    </location>
</feature>
<dbReference type="Gene3D" id="2.60.120.200">
    <property type="match status" value="1"/>
</dbReference>
<evidence type="ECO:0000313" key="10">
    <source>
        <dbReference type="EMBL" id="RKF57873.1"/>
    </source>
</evidence>
<dbReference type="GO" id="GO:0030134">
    <property type="term" value="C:COPII-coated ER to Golgi transport vesicle"/>
    <property type="evidence" value="ECO:0007669"/>
    <property type="project" value="TreeGrafter"/>
</dbReference>
<keyword evidence="4 7" id="KW-1133">Transmembrane helix</keyword>
<evidence type="ECO:0000256" key="8">
    <source>
        <dbReference type="SAM" id="SignalP"/>
    </source>
</evidence>
<dbReference type="AlphaFoldDB" id="A0A420HKD7"/>